<dbReference type="Gene3D" id="3.40.50.150">
    <property type="entry name" value="Vaccinia Virus protein VP39"/>
    <property type="match status" value="1"/>
</dbReference>
<dbReference type="EMBL" id="SIJK02000045">
    <property type="protein sequence ID" value="MBP1467856.1"/>
    <property type="molecule type" value="Genomic_DNA"/>
</dbReference>
<name>A0ABS4DEI2_9CHLR</name>
<dbReference type="Pfam" id="PF13649">
    <property type="entry name" value="Methyltransf_25"/>
    <property type="match status" value="1"/>
</dbReference>
<dbReference type="PANTHER" id="PTHR43464:SF78">
    <property type="entry name" value="SLR1117 PROTEIN"/>
    <property type="match status" value="1"/>
</dbReference>
<keyword evidence="2" id="KW-0808">Transferase</keyword>
<gene>
    <name evidence="2" type="ORF">EYB53_019225</name>
</gene>
<keyword evidence="3" id="KW-1185">Reference proteome</keyword>
<dbReference type="SUPFAM" id="SSF53335">
    <property type="entry name" value="S-adenosyl-L-methionine-dependent methyltransferases"/>
    <property type="match status" value="1"/>
</dbReference>
<feature type="domain" description="Methyltransferase" evidence="1">
    <location>
        <begin position="44"/>
        <end position="137"/>
    </location>
</feature>
<organism evidence="2 3">
    <name type="scientific">Candidatus Chloroploca mongolica</name>
    <dbReference type="NCBI Taxonomy" id="2528176"/>
    <lineage>
        <taxon>Bacteria</taxon>
        <taxon>Bacillati</taxon>
        <taxon>Chloroflexota</taxon>
        <taxon>Chloroflexia</taxon>
        <taxon>Chloroflexales</taxon>
        <taxon>Chloroflexineae</taxon>
        <taxon>Oscillochloridaceae</taxon>
        <taxon>Candidatus Chloroploca</taxon>
    </lineage>
</organism>
<reference evidence="2 3" key="1">
    <citation type="submission" date="2021-03" db="EMBL/GenBank/DDBJ databases">
        <authorList>
            <person name="Grouzdev D.S."/>
        </authorList>
    </citation>
    <scope>NUCLEOTIDE SEQUENCE [LARGE SCALE GENOMIC DNA]</scope>
    <source>
        <strain evidence="2 3">M50-1</strain>
    </source>
</reference>
<accession>A0ABS4DEI2</accession>
<keyword evidence="2" id="KW-0489">Methyltransferase</keyword>
<dbReference type="RefSeq" id="WP_135480018.1">
    <property type="nucleotide sequence ID" value="NZ_SIJK02000045.1"/>
</dbReference>
<dbReference type="InterPro" id="IPR041698">
    <property type="entry name" value="Methyltransf_25"/>
</dbReference>
<dbReference type="CDD" id="cd02440">
    <property type="entry name" value="AdoMet_MTases"/>
    <property type="match status" value="1"/>
</dbReference>
<protein>
    <submittedName>
        <fullName evidence="2">Methyltransferase domain-containing protein</fullName>
    </submittedName>
</protein>
<proteinExistence type="predicted"/>
<dbReference type="InterPro" id="IPR029063">
    <property type="entry name" value="SAM-dependent_MTases_sf"/>
</dbReference>
<dbReference type="GO" id="GO:0032259">
    <property type="term" value="P:methylation"/>
    <property type="evidence" value="ECO:0007669"/>
    <property type="project" value="UniProtKB-KW"/>
</dbReference>
<comment type="caution">
    <text evidence="2">The sequence shown here is derived from an EMBL/GenBank/DDBJ whole genome shotgun (WGS) entry which is preliminary data.</text>
</comment>
<dbReference type="PANTHER" id="PTHR43464">
    <property type="entry name" value="METHYLTRANSFERASE"/>
    <property type="match status" value="1"/>
</dbReference>
<dbReference type="GO" id="GO:0008168">
    <property type="term" value="F:methyltransferase activity"/>
    <property type="evidence" value="ECO:0007669"/>
    <property type="project" value="UniProtKB-KW"/>
</dbReference>
<dbReference type="Proteomes" id="UP001193081">
    <property type="component" value="Unassembled WGS sequence"/>
</dbReference>
<evidence type="ECO:0000313" key="3">
    <source>
        <dbReference type="Proteomes" id="UP001193081"/>
    </source>
</evidence>
<evidence type="ECO:0000259" key="1">
    <source>
        <dbReference type="Pfam" id="PF13649"/>
    </source>
</evidence>
<evidence type="ECO:0000313" key="2">
    <source>
        <dbReference type="EMBL" id="MBP1467856.1"/>
    </source>
</evidence>
<sequence length="250" mass="27968">MTNPLEHDVFWKIHRDLPREAPGSDAATMQALAMLPDLPTNARILDVGCGPGAQTLALAKATQGHITAVDTYQPFLDELACRAFIAGVGEQITPVQASMFELPFDEPFDLIWSEGAIYIIGFAEGLAAWRRHLKPGGSIVVSDLSWLQPDPPAEAHQFWQEAYPGIATIEANVSRLEAAGYRSLGHFVLPEEAWWTNYYRPMGARIALLRTQYHDNPEAQRILDLEQAEIELYRRYASSYGYVFYLMQAA</sequence>